<dbReference type="Proteomes" id="UP000095283">
    <property type="component" value="Unplaced"/>
</dbReference>
<evidence type="ECO:0000313" key="1">
    <source>
        <dbReference type="Proteomes" id="UP000095283"/>
    </source>
</evidence>
<sequence length="90" mass="9784">MDSPTDTSPNVNPIDFEDPNTFANIQGQLINFSPTGHTSTEGSVDSSGFEKLDHDVLAEYGQQLANQMFAKQSVLSQLPDHPEETVGFTV</sequence>
<reference evidence="2" key="1">
    <citation type="submission" date="2016-11" db="UniProtKB">
        <authorList>
            <consortium name="WormBaseParasite"/>
        </authorList>
    </citation>
    <scope>IDENTIFICATION</scope>
</reference>
<dbReference type="AlphaFoldDB" id="A0A1I7XVJ9"/>
<organism evidence="1 2">
    <name type="scientific">Heterorhabditis bacteriophora</name>
    <name type="common">Entomopathogenic nematode worm</name>
    <dbReference type="NCBI Taxonomy" id="37862"/>
    <lineage>
        <taxon>Eukaryota</taxon>
        <taxon>Metazoa</taxon>
        <taxon>Ecdysozoa</taxon>
        <taxon>Nematoda</taxon>
        <taxon>Chromadorea</taxon>
        <taxon>Rhabditida</taxon>
        <taxon>Rhabditina</taxon>
        <taxon>Rhabditomorpha</taxon>
        <taxon>Strongyloidea</taxon>
        <taxon>Heterorhabditidae</taxon>
        <taxon>Heterorhabditis</taxon>
    </lineage>
</organism>
<protein>
    <submittedName>
        <fullName evidence="2">PAM2 domain-containing protein</fullName>
    </submittedName>
</protein>
<proteinExistence type="predicted"/>
<accession>A0A1I7XVJ9</accession>
<dbReference type="WBParaSite" id="Hba_21402">
    <property type="protein sequence ID" value="Hba_21402"/>
    <property type="gene ID" value="Hba_21402"/>
</dbReference>
<name>A0A1I7XVJ9_HETBA</name>
<keyword evidence="1" id="KW-1185">Reference proteome</keyword>
<evidence type="ECO:0000313" key="2">
    <source>
        <dbReference type="WBParaSite" id="Hba_21402"/>
    </source>
</evidence>